<reference evidence="1 2" key="1">
    <citation type="journal article" date="2019" name="Emerg. Microbes Infect.">
        <title>Comprehensive subspecies identification of 175 nontuberculous mycobacteria species based on 7547 genomic profiles.</title>
        <authorList>
            <person name="Matsumoto Y."/>
            <person name="Kinjo T."/>
            <person name="Motooka D."/>
            <person name="Nabeya D."/>
            <person name="Jung N."/>
            <person name="Uechi K."/>
            <person name="Horii T."/>
            <person name="Iida T."/>
            <person name="Fujita J."/>
            <person name="Nakamura S."/>
        </authorList>
    </citation>
    <scope>NUCLEOTIDE SEQUENCE [LARGE SCALE GENOMIC DNA]</scope>
    <source>
        <strain evidence="1 2">JCM 12272</strain>
    </source>
</reference>
<dbReference type="Proteomes" id="UP000466906">
    <property type="component" value="Chromosome"/>
</dbReference>
<dbReference type="EMBL" id="AP022565">
    <property type="protein sequence ID" value="BBX25403.1"/>
    <property type="molecule type" value="Genomic_DNA"/>
</dbReference>
<dbReference type="AlphaFoldDB" id="A0A6N4UNG1"/>
<proteinExistence type="predicted"/>
<keyword evidence="2" id="KW-1185">Reference proteome</keyword>
<evidence type="ECO:0000313" key="1">
    <source>
        <dbReference type="EMBL" id="BBX25403.1"/>
    </source>
</evidence>
<organism evidence="1 2">
    <name type="scientific">Mycolicibacterium alvei</name>
    <dbReference type="NCBI Taxonomy" id="67081"/>
    <lineage>
        <taxon>Bacteria</taxon>
        <taxon>Bacillati</taxon>
        <taxon>Actinomycetota</taxon>
        <taxon>Actinomycetes</taxon>
        <taxon>Mycobacteriales</taxon>
        <taxon>Mycobacteriaceae</taxon>
        <taxon>Mycolicibacterium</taxon>
    </lineage>
</organism>
<dbReference type="KEGG" id="malv:MALV_05280"/>
<sequence length="221" mass="24696">MTYVRDANARVTQKRARRGQQSTILQRVGMGVVGRLIPDLVDGHLPVGTYLCTLEELEATFVDAAQFAASGSRRAVFDGLVDYLADWEAVESDLQVKVLKRLWVGGSFTSGAVEVGDVDISPFLDSDVLGSLRGRPGAGQLKALYQHRDKIKSTYRVEPFVVLWKPFTTLKLRNLEAEEYEYVATRGMMDDFWQRTTDLSVKQAMLSEDAEPARGYLEVTL</sequence>
<protein>
    <submittedName>
        <fullName evidence="1">Uncharacterized protein</fullName>
    </submittedName>
</protein>
<dbReference type="Pfam" id="PF22014">
    <property type="entry name" value="DUF6932"/>
    <property type="match status" value="1"/>
</dbReference>
<evidence type="ECO:0000313" key="2">
    <source>
        <dbReference type="Proteomes" id="UP000466906"/>
    </source>
</evidence>
<dbReference type="InterPro" id="IPR053860">
    <property type="entry name" value="DUF6932"/>
</dbReference>
<gene>
    <name evidence="1" type="ORF">MALV_05280</name>
</gene>
<name>A0A6N4UNG1_9MYCO</name>
<accession>A0A6N4UNG1</accession>